<dbReference type="OMA" id="DDERSQM"/>
<dbReference type="RefSeq" id="XP_007775493.1">
    <property type="nucleotide sequence ID" value="XM_007777303.1"/>
</dbReference>
<keyword evidence="3" id="KW-1185">Reference proteome</keyword>
<organism evidence="2 3">
    <name type="scientific">Coniophora puteana (strain RWD-64-598)</name>
    <name type="common">Brown rot fungus</name>
    <dbReference type="NCBI Taxonomy" id="741705"/>
    <lineage>
        <taxon>Eukaryota</taxon>
        <taxon>Fungi</taxon>
        <taxon>Dikarya</taxon>
        <taxon>Basidiomycota</taxon>
        <taxon>Agaricomycotina</taxon>
        <taxon>Agaricomycetes</taxon>
        <taxon>Agaricomycetidae</taxon>
        <taxon>Boletales</taxon>
        <taxon>Coniophorineae</taxon>
        <taxon>Coniophoraceae</taxon>
        <taxon>Coniophora</taxon>
    </lineage>
</organism>
<gene>
    <name evidence="2" type="ORF">CONPUDRAFT_85916</name>
</gene>
<feature type="region of interest" description="Disordered" evidence="1">
    <location>
        <begin position="353"/>
        <end position="419"/>
    </location>
</feature>
<dbReference type="EMBL" id="JH711592">
    <property type="protein sequence ID" value="EIW74487.1"/>
    <property type="molecule type" value="Genomic_DNA"/>
</dbReference>
<evidence type="ECO:0000313" key="3">
    <source>
        <dbReference type="Proteomes" id="UP000053558"/>
    </source>
</evidence>
<evidence type="ECO:0000256" key="1">
    <source>
        <dbReference type="SAM" id="MobiDB-lite"/>
    </source>
</evidence>
<evidence type="ECO:0000313" key="2">
    <source>
        <dbReference type="EMBL" id="EIW74487.1"/>
    </source>
</evidence>
<reference evidence="3" key="1">
    <citation type="journal article" date="2012" name="Science">
        <title>The Paleozoic origin of enzymatic lignin decomposition reconstructed from 31 fungal genomes.</title>
        <authorList>
            <person name="Floudas D."/>
            <person name="Binder M."/>
            <person name="Riley R."/>
            <person name="Barry K."/>
            <person name="Blanchette R.A."/>
            <person name="Henrissat B."/>
            <person name="Martinez A.T."/>
            <person name="Otillar R."/>
            <person name="Spatafora J.W."/>
            <person name="Yadav J.S."/>
            <person name="Aerts A."/>
            <person name="Benoit I."/>
            <person name="Boyd A."/>
            <person name="Carlson A."/>
            <person name="Copeland A."/>
            <person name="Coutinho P.M."/>
            <person name="de Vries R.P."/>
            <person name="Ferreira P."/>
            <person name="Findley K."/>
            <person name="Foster B."/>
            <person name="Gaskell J."/>
            <person name="Glotzer D."/>
            <person name="Gorecki P."/>
            <person name="Heitman J."/>
            <person name="Hesse C."/>
            <person name="Hori C."/>
            <person name="Igarashi K."/>
            <person name="Jurgens J.A."/>
            <person name="Kallen N."/>
            <person name="Kersten P."/>
            <person name="Kohler A."/>
            <person name="Kuees U."/>
            <person name="Kumar T.K.A."/>
            <person name="Kuo A."/>
            <person name="LaButti K."/>
            <person name="Larrondo L.F."/>
            <person name="Lindquist E."/>
            <person name="Ling A."/>
            <person name="Lombard V."/>
            <person name="Lucas S."/>
            <person name="Lundell T."/>
            <person name="Martin R."/>
            <person name="McLaughlin D.J."/>
            <person name="Morgenstern I."/>
            <person name="Morin E."/>
            <person name="Murat C."/>
            <person name="Nagy L.G."/>
            <person name="Nolan M."/>
            <person name="Ohm R.A."/>
            <person name="Patyshakuliyeva A."/>
            <person name="Rokas A."/>
            <person name="Ruiz-Duenas F.J."/>
            <person name="Sabat G."/>
            <person name="Salamov A."/>
            <person name="Samejima M."/>
            <person name="Schmutz J."/>
            <person name="Slot J.C."/>
            <person name="St John F."/>
            <person name="Stenlid J."/>
            <person name="Sun H."/>
            <person name="Sun S."/>
            <person name="Syed K."/>
            <person name="Tsang A."/>
            <person name="Wiebenga A."/>
            <person name="Young D."/>
            <person name="Pisabarro A."/>
            <person name="Eastwood D.C."/>
            <person name="Martin F."/>
            <person name="Cullen D."/>
            <person name="Grigoriev I.V."/>
            <person name="Hibbett D.S."/>
        </authorList>
    </citation>
    <scope>NUCLEOTIDE SEQUENCE [LARGE SCALE GENOMIC DNA]</scope>
    <source>
        <strain evidence="3">RWD-64-598 SS2</strain>
    </source>
</reference>
<proteinExistence type="predicted"/>
<dbReference type="AlphaFoldDB" id="R7SFG7"/>
<dbReference type="GeneID" id="19211040"/>
<sequence>MQLRDTASPTSASSSAPSKLFLDMSRLKSPVTSMGTSVGTHPTQWSQSSCDHPPKSAALTFAAVWDDERGIITFSSSKGLLEQRYSDYIMVDGDDNDDDSFFGCGEGEGEYDEFQDCGDSGTFGENDSTMAMFQDAFKAFLHRTPRGPRFSTCDATDSTQAQPSSSRSPNQPVAGPSTPSKEHTTAHTIGVASGSAGPYPRRGAVRKSKSKGTLASSTLDGLNVYDKQHQQRERPPRAPRLVDAHYSCFDTLDKDPAFQPCVTFRRRNMAHADEETVSDEGFYESSECLRAPALQDRQYLKSHFSTTTTSTSNYIEVARFTESDEYFSSPLSACPYGGTPPNSPRKVLRKRRPFTRSSDQPDQPRPNGPHGHSPLASSCTSSEPDSPEPTTPVDRASPLSAFTTTTTTSSNSDKRASPLAYVRRKCSTLTGGGANAGGPNHGWVCVEVTPIIKQRVVETP</sequence>
<dbReference type="KEGG" id="cput:CONPUDRAFT_85916"/>
<feature type="region of interest" description="Disordered" evidence="1">
    <location>
        <begin position="32"/>
        <end position="51"/>
    </location>
</feature>
<feature type="compositionally biased region" description="Polar residues" evidence="1">
    <location>
        <begin position="211"/>
        <end position="220"/>
    </location>
</feature>
<protein>
    <submittedName>
        <fullName evidence="2">Uncharacterized protein</fullName>
    </submittedName>
</protein>
<dbReference type="OrthoDB" id="3226552at2759"/>
<feature type="region of interest" description="Disordered" evidence="1">
    <location>
        <begin position="148"/>
        <end position="239"/>
    </location>
</feature>
<dbReference type="Proteomes" id="UP000053558">
    <property type="component" value="Unassembled WGS sequence"/>
</dbReference>
<accession>R7SFG7</accession>
<feature type="compositionally biased region" description="Polar residues" evidence="1">
    <location>
        <begin position="32"/>
        <end position="50"/>
    </location>
</feature>
<feature type="compositionally biased region" description="Polar residues" evidence="1">
    <location>
        <begin position="153"/>
        <end position="171"/>
    </location>
</feature>
<name>R7SFG7_CONPW</name>
<feature type="compositionally biased region" description="Basic and acidic residues" evidence="1">
    <location>
        <begin position="226"/>
        <end position="239"/>
    </location>
</feature>